<evidence type="ECO:0000313" key="3">
    <source>
        <dbReference type="Proteomes" id="UP000646659"/>
    </source>
</evidence>
<dbReference type="InterPro" id="IPR021172">
    <property type="entry name" value="UCP006607_RNA_methylase-rel"/>
</dbReference>
<dbReference type="PANTHER" id="PTHR11006">
    <property type="entry name" value="PROTEIN ARGININE N-METHYLTRANSFERASE"/>
    <property type="match status" value="1"/>
</dbReference>
<dbReference type="Proteomes" id="UP000646659">
    <property type="component" value="Unassembled WGS sequence"/>
</dbReference>
<comment type="caution">
    <text evidence="2">The sequence shown here is derived from an EMBL/GenBank/DDBJ whole genome shotgun (WGS) entry which is preliminary data.</text>
</comment>
<protein>
    <recommendedName>
        <fullName evidence="1">Methyltransferase domain-containing protein</fullName>
    </recommendedName>
</protein>
<feature type="domain" description="Methyltransferase" evidence="1">
    <location>
        <begin position="36"/>
        <end position="125"/>
    </location>
</feature>
<accession>A0A842YML2</accession>
<dbReference type="PIRSF" id="PIRSF006607">
    <property type="entry name" value="RNAmts_UCP006607"/>
    <property type="match status" value="1"/>
</dbReference>
<dbReference type="SUPFAM" id="SSF53335">
    <property type="entry name" value="S-adenosyl-L-methionine-dependent methyltransferases"/>
    <property type="match status" value="1"/>
</dbReference>
<sequence length="251" mass="28036">MRFRVTPYHGNLLGDHERLAAFREAISSRARGITYDLGAGSGILSFFASKHADRVIAIERDPKIAACARENLSCLDNVIVVNEDALHHEFSEADTIICEMLDTALIDEEQVPVLRRALRFLRDEGTVIPQAVFNAAEPVSVNCENIMYDENLSQQSSGPMRVYDRVEFNEDLHEMFRGSLRLEALDKFNAIRITSFTMTAPEIICGPTPMINPPLIIPLGETVDRGEVEIELSYRMGGGFDSVEASIKDFI</sequence>
<organism evidence="2 3">
    <name type="scientific">Methanothermobacter thermautotrophicus</name>
    <name type="common">Methanobacterium thermoformicicum</name>
    <dbReference type="NCBI Taxonomy" id="145262"/>
    <lineage>
        <taxon>Archaea</taxon>
        <taxon>Methanobacteriati</taxon>
        <taxon>Methanobacteriota</taxon>
        <taxon>Methanomada group</taxon>
        <taxon>Methanobacteria</taxon>
        <taxon>Methanobacteriales</taxon>
        <taxon>Methanobacteriaceae</taxon>
        <taxon>Methanothermobacter</taxon>
    </lineage>
</organism>
<reference evidence="2" key="1">
    <citation type="submission" date="2018-06" db="EMBL/GenBank/DDBJ databases">
        <title>Draft genome sequence of Methanothermobacter thermautotrophicus Strain WHS, a thermophilic, hydrogenotrophic methanogen isolated from Washburn Hot Springs in Yellowstone National Park, USA.</title>
        <authorList>
            <person name="Mckay L.J."/>
            <person name="Klingelsmith K."/>
            <person name="Inskeep W.P."/>
            <person name="Fields M.W."/>
        </authorList>
    </citation>
    <scope>NUCLEOTIDE SEQUENCE</scope>
    <source>
        <strain evidence="2">WHS</strain>
    </source>
</reference>
<dbReference type="EMBL" id="QKOF01000004">
    <property type="protein sequence ID" value="MBE2899641.1"/>
    <property type="molecule type" value="Genomic_DNA"/>
</dbReference>
<dbReference type="AlphaFoldDB" id="A0A842YML2"/>
<dbReference type="Pfam" id="PF13649">
    <property type="entry name" value="Methyltransf_25"/>
    <property type="match status" value="1"/>
</dbReference>
<dbReference type="PANTHER" id="PTHR11006:SF53">
    <property type="entry name" value="PROTEIN ARGININE N-METHYLTRANSFERASE 3"/>
    <property type="match status" value="1"/>
</dbReference>
<proteinExistence type="predicted"/>
<dbReference type="GO" id="GO:0016274">
    <property type="term" value="F:protein-arginine N-methyltransferase activity"/>
    <property type="evidence" value="ECO:0007669"/>
    <property type="project" value="InterPro"/>
</dbReference>
<dbReference type="InterPro" id="IPR041698">
    <property type="entry name" value="Methyltransf_25"/>
</dbReference>
<dbReference type="CDD" id="cd02440">
    <property type="entry name" value="AdoMet_MTases"/>
    <property type="match status" value="1"/>
</dbReference>
<dbReference type="RefSeq" id="WP_192961435.1">
    <property type="nucleotide sequence ID" value="NZ_QKOF01000004.1"/>
</dbReference>
<name>A0A842YML2_METTF</name>
<evidence type="ECO:0000313" key="2">
    <source>
        <dbReference type="EMBL" id="MBE2899641.1"/>
    </source>
</evidence>
<dbReference type="GO" id="GO:0042054">
    <property type="term" value="F:histone methyltransferase activity"/>
    <property type="evidence" value="ECO:0007669"/>
    <property type="project" value="TreeGrafter"/>
</dbReference>
<dbReference type="Gene3D" id="3.40.50.150">
    <property type="entry name" value="Vaccinia Virus protein VP39"/>
    <property type="match status" value="1"/>
</dbReference>
<gene>
    <name evidence="2" type="ORF">DNK57_02205</name>
</gene>
<dbReference type="OrthoDB" id="106720at2157"/>
<dbReference type="InterPro" id="IPR025799">
    <property type="entry name" value="Arg_MeTrfase"/>
</dbReference>
<evidence type="ECO:0000259" key="1">
    <source>
        <dbReference type="Pfam" id="PF13649"/>
    </source>
</evidence>
<dbReference type="InterPro" id="IPR029063">
    <property type="entry name" value="SAM-dependent_MTases_sf"/>
</dbReference>